<evidence type="ECO:0000313" key="4">
    <source>
        <dbReference type="Proteomes" id="UP000468717"/>
    </source>
</evidence>
<dbReference type="EMBL" id="WFLI01000011">
    <property type="protein sequence ID" value="KAB8064743.1"/>
    <property type="molecule type" value="Genomic_DNA"/>
</dbReference>
<feature type="signal peptide" evidence="2">
    <location>
        <begin position="1"/>
        <end position="25"/>
    </location>
</feature>
<sequence length="123" mass="13098">MISVNSSAMRTVVFASSLLCAAAQAATQAPREDADAGTSAAREAQVDANWATTPAPSAAARWQDSLPPAPPVAPREEKILPRSEWLSVEPMKAPDHRCDPGLDALFLSKECGKEPSWLGSRKK</sequence>
<accession>A0A6I1I1B8</accession>
<evidence type="ECO:0000256" key="2">
    <source>
        <dbReference type="SAM" id="SignalP"/>
    </source>
</evidence>
<proteinExistence type="predicted"/>
<dbReference type="AlphaFoldDB" id="A0A6I1I1B8"/>
<feature type="region of interest" description="Disordered" evidence="1">
    <location>
        <begin position="25"/>
        <end position="78"/>
    </location>
</feature>
<feature type="chain" id="PRO_5026332990" evidence="2">
    <location>
        <begin position="26"/>
        <end position="123"/>
    </location>
</feature>
<comment type="caution">
    <text evidence="3">The sequence shown here is derived from an EMBL/GenBank/DDBJ whole genome shotgun (WGS) entry which is preliminary data.</text>
</comment>
<evidence type="ECO:0000313" key="3">
    <source>
        <dbReference type="EMBL" id="KAB8064743.1"/>
    </source>
</evidence>
<dbReference type="RefSeq" id="WP_152282773.1">
    <property type="nucleotide sequence ID" value="NZ_WFLI01000011.1"/>
</dbReference>
<reference evidence="3 4" key="1">
    <citation type="submission" date="2019-10" db="EMBL/GenBank/DDBJ databases">
        <title>Three novel species isolated from a subtropical stream in China.</title>
        <authorList>
            <person name="Lu H."/>
        </authorList>
    </citation>
    <scope>NUCLEOTIDE SEQUENCE [LARGE SCALE GENOMIC DNA]</scope>
    <source>
        <strain evidence="3 4">FT13W</strain>
    </source>
</reference>
<organism evidence="3 4">
    <name type="scientific">Janthinobacterium violaceinigrum</name>
    <dbReference type="NCBI Taxonomy" id="2654252"/>
    <lineage>
        <taxon>Bacteria</taxon>
        <taxon>Pseudomonadati</taxon>
        <taxon>Pseudomonadota</taxon>
        <taxon>Betaproteobacteria</taxon>
        <taxon>Burkholderiales</taxon>
        <taxon>Oxalobacteraceae</taxon>
        <taxon>Janthinobacterium</taxon>
    </lineage>
</organism>
<keyword evidence="4" id="KW-1185">Reference proteome</keyword>
<evidence type="ECO:0000256" key="1">
    <source>
        <dbReference type="SAM" id="MobiDB-lite"/>
    </source>
</evidence>
<protein>
    <submittedName>
        <fullName evidence="3">Uncharacterized protein</fullName>
    </submittedName>
</protein>
<keyword evidence="2" id="KW-0732">Signal</keyword>
<dbReference type="Proteomes" id="UP000468717">
    <property type="component" value="Unassembled WGS sequence"/>
</dbReference>
<name>A0A6I1I1B8_9BURK</name>
<gene>
    <name evidence="3" type="ORF">GCN75_12350</name>
</gene>